<evidence type="ECO:0000256" key="16">
    <source>
        <dbReference type="ARBA" id="ARBA00023201"/>
    </source>
</evidence>
<keyword evidence="16 18" id="KW-0739">Sodium transport</keyword>
<dbReference type="SMART" id="SM00900">
    <property type="entry name" value="FMN_bind"/>
    <property type="match status" value="1"/>
</dbReference>
<keyword evidence="11 18" id="KW-0520">NAD</keyword>
<dbReference type="Proteomes" id="UP000289555">
    <property type="component" value="Chromosome"/>
</dbReference>
<evidence type="ECO:0000256" key="18">
    <source>
        <dbReference type="HAMAP-Rule" id="MF_00428"/>
    </source>
</evidence>
<evidence type="ECO:0000256" key="10">
    <source>
        <dbReference type="ARBA" id="ARBA00022989"/>
    </source>
</evidence>
<comment type="similarity">
    <text evidence="17">Belongs to the NqrC family.</text>
</comment>
<keyword evidence="12 18" id="KW-0915">Sodium</keyword>
<evidence type="ECO:0000256" key="1">
    <source>
        <dbReference type="ARBA" id="ARBA00004127"/>
    </source>
</evidence>
<keyword evidence="21" id="KW-1185">Reference proteome</keyword>
<dbReference type="NCBIfam" id="NF009070">
    <property type="entry name" value="PRK12405.1"/>
    <property type="match status" value="1"/>
</dbReference>
<keyword evidence="6 17" id="KW-0285">Flavoprotein</keyword>
<comment type="subcellular location">
    <subcellularLocation>
        <location evidence="18">Cell membrane</location>
        <topology evidence="18">Multi-pass membrane protein</topology>
    </subcellularLocation>
    <subcellularLocation>
        <location evidence="17">Cell membrane</location>
        <topology evidence="17">Single-pass membrane protein</topology>
    </subcellularLocation>
    <subcellularLocation>
        <location evidence="1">Endomembrane system</location>
        <topology evidence="1">Multi-pass membrane protein</topology>
    </subcellularLocation>
</comment>
<organism evidence="20 21">
    <name type="scientific">Vreelandella olivaria</name>
    <dbReference type="NCBI Taxonomy" id="390919"/>
    <lineage>
        <taxon>Bacteria</taxon>
        <taxon>Pseudomonadati</taxon>
        <taxon>Pseudomonadota</taxon>
        <taxon>Gammaproteobacteria</taxon>
        <taxon>Oceanospirillales</taxon>
        <taxon>Halomonadaceae</taxon>
        <taxon>Vreelandella</taxon>
    </lineage>
</organism>
<evidence type="ECO:0000256" key="7">
    <source>
        <dbReference type="ARBA" id="ARBA00022643"/>
    </source>
</evidence>
<evidence type="ECO:0000313" key="20">
    <source>
        <dbReference type="EMBL" id="BBI51464.1"/>
    </source>
</evidence>
<evidence type="ECO:0000256" key="12">
    <source>
        <dbReference type="ARBA" id="ARBA00023053"/>
    </source>
</evidence>
<comment type="caution">
    <text evidence="17">Lacks conserved residue(s) required for the propagation of feature annotation.</text>
</comment>
<evidence type="ECO:0000256" key="2">
    <source>
        <dbReference type="ARBA" id="ARBA00022448"/>
    </source>
</evidence>
<keyword evidence="4" id="KW-0997">Cell inner membrane</keyword>
<feature type="domain" description="FMN-binding" evidence="19">
    <location>
        <begin position="144"/>
        <end position="242"/>
    </location>
</feature>
<dbReference type="InterPro" id="IPR007329">
    <property type="entry name" value="FMN-bd"/>
</dbReference>
<comment type="catalytic activity">
    <reaction evidence="18">
        <text>a ubiquinone + n Na(+)(in) + NADH + H(+) = a ubiquinol + n Na(+)(out) + NAD(+)</text>
        <dbReference type="Rhea" id="RHEA:47748"/>
        <dbReference type="Rhea" id="RHEA-COMP:9565"/>
        <dbReference type="Rhea" id="RHEA-COMP:9566"/>
        <dbReference type="ChEBI" id="CHEBI:15378"/>
        <dbReference type="ChEBI" id="CHEBI:16389"/>
        <dbReference type="ChEBI" id="CHEBI:17976"/>
        <dbReference type="ChEBI" id="CHEBI:29101"/>
        <dbReference type="ChEBI" id="CHEBI:57540"/>
        <dbReference type="ChEBI" id="CHEBI:57945"/>
        <dbReference type="EC" id="7.2.1.1"/>
    </reaction>
</comment>
<keyword evidence="8 18" id="KW-0812">Transmembrane</keyword>
<name>A0ABM9SCZ0_9GAMM</name>
<dbReference type="InterPro" id="IPR011292">
    <property type="entry name" value="NqrD"/>
</dbReference>
<keyword evidence="14 18" id="KW-0830">Ubiquinone</keyword>
<comment type="cofactor">
    <cofactor evidence="17">
        <name>FMN</name>
        <dbReference type="ChEBI" id="CHEBI:58210"/>
    </cofactor>
</comment>
<comment type="function">
    <text evidence="18">NQR complex catalyzes the reduction of ubiquinone-1 to ubiquinol by two successive reactions, coupled with the transport of Na(+) ions from the cytoplasm to the periplasm. NqrA to NqrE are probably involved in the second step, the conversion of ubisemiquinone to ubiquinol.</text>
</comment>
<evidence type="ECO:0000256" key="6">
    <source>
        <dbReference type="ARBA" id="ARBA00022630"/>
    </source>
</evidence>
<evidence type="ECO:0000256" key="14">
    <source>
        <dbReference type="ARBA" id="ARBA00023075"/>
    </source>
</evidence>
<keyword evidence="7 17" id="KW-0288">FMN</keyword>
<dbReference type="HAMAP" id="MF_00427">
    <property type="entry name" value="NqrC"/>
    <property type="match status" value="1"/>
</dbReference>
<protein>
    <recommendedName>
        <fullName evidence="17 18">Multifunctional fusion protein</fullName>
    </recommendedName>
    <domain>
        <recommendedName>
            <fullName evidence="18">Na(+)-translocating NADH-quinone reductase subunit D</fullName>
            <shortName evidence="18">Na(+)-NQR subunit D</shortName>
            <shortName evidence="18">Na(+)-translocating NQR subunit D</shortName>
            <ecNumber evidence="18">7.2.1.1</ecNumber>
        </recommendedName>
        <alternativeName>
            <fullName evidence="18">NQR complex subunit D</fullName>
        </alternativeName>
        <alternativeName>
            <fullName evidence="18">NQR-1 subunit D</fullName>
        </alternativeName>
    </domain>
    <domain>
        <recommendedName>
            <fullName evidence="17">Na(+)-translocating NADH-quinone reductase subunit C</fullName>
            <shortName evidence="17">Na(+)-NQR subunit C</shortName>
            <shortName evidence="17">Na(+)-translocating NQR subunit C</shortName>
        </recommendedName>
        <alternativeName>
            <fullName evidence="17">NQR complex subunit C</fullName>
        </alternativeName>
        <alternativeName>
            <fullName evidence="17">NQR-1 subunit C</fullName>
        </alternativeName>
    </domain>
</protein>
<evidence type="ECO:0000256" key="5">
    <source>
        <dbReference type="ARBA" id="ARBA00022553"/>
    </source>
</evidence>
<evidence type="ECO:0000256" key="3">
    <source>
        <dbReference type="ARBA" id="ARBA00022475"/>
    </source>
</evidence>
<comment type="subunit">
    <text evidence="18">Composed of six subunits; NqrA, NqrB, NqrC, NqrD, NqrE and NqrF.</text>
</comment>
<evidence type="ECO:0000313" key="21">
    <source>
        <dbReference type="Proteomes" id="UP000289555"/>
    </source>
</evidence>
<dbReference type="InterPro" id="IPR003667">
    <property type="entry name" value="NqrDE/RnfAE"/>
</dbReference>
<feature type="modified residue" description="FMN phosphoryl threonine" evidence="17">
    <location>
        <position position="225"/>
    </location>
</feature>
<keyword evidence="3 18" id="KW-1003">Cell membrane</keyword>
<keyword evidence="2 18" id="KW-0813">Transport</keyword>
<keyword evidence="9 18" id="KW-1278">Translocase</keyword>
<feature type="transmembrane region" description="Helical" evidence="18">
    <location>
        <begin position="344"/>
        <end position="363"/>
    </location>
</feature>
<reference evidence="21" key="1">
    <citation type="journal article" date="2019" name="Microbiol. Resour. Announc.">
        <title>Complete Genome Sequence of Halomonas olivaria, a Moderately Halophilic Bacterium Isolated from Olive Processing Effluents, Obtained by Nanopore Sequencing.</title>
        <authorList>
            <person name="Nagata S."/>
            <person name="Ii K.M."/>
            <person name="Tsukimi T."/>
            <person name="Miura M.C."/>
            <person name="Galipon J."/>
            <person name="Arakawa K."/>
        </authorList>
    </citation>
    <scope>NUCLEOTIDE SEQUENCE [LARGE SCALE GENOMIC DNA]</scope>
    <source>
        <strain evidence="21">TYRC17</strain>
    </source>
</reference>
<evidence type="ECO:0000256" key="9">
    <source>
        <dbReference type="ARBA" id="ARBA00022967"/>
    </source>
</evidence>
<dbReference type="HAMAP" id="MF_00428">
    <property type="entry name" value="NqrD"/>
    <property type="match status" value="1"/>
</dbReference>
<feature type="transmembrane region" description="Helical" evidence="18">
    <location>
        <begin position="375"/>
        <end position="392"/>
    </location>
</feature>
<sequence length="497" mass="54073">MAQGNNSIKKVLIVAFSLCIVCSVIVSTAAVALRPMQQLNQELDRKTNILNVAKLYEPGMDVEKVFSEEITARVVELDTGEYSDEFDPDTYDSFEAARDPASGRTLSGDTDIAGLSRVENYATVYLIGDEDDPEQIVLPIRGQGLWGLMRGFLAVEGDGNTIVSITYYEHSETPGLGAEVNNPRWQAQWEGKKIYDEEGDLSPEIHLTKGGASNEYEVDALSGATLTSNGVTNMLQFWLSEEAFGPYLAKFRSGTEPEDAEETDTNFEDVEGGLIMADVNAKGVLTAPIFKNNPIALQILGICSALAVTTSMSVSLVMALAVIFVTAFSNLFVSLIRNHIPSSIRIIVQMTIIASLVIVVDQILKAYAYEMSKQLSVFVGLIITNCIVMGRAEGFAMSNTPGMSFLDGIGNGLGYGFVLMVVGFFRELLGAGSVFGITILQTVQNGGWYVPNGLLLLPPSAFFIIGLLIWVMRSVNPEQVEDNEFKMKENTKPKEAV</sequence>
<comment type="similarity">
    <text evidence="18">Belongs to the NqrDE/RnfAE family.</text>
</comment>
<dbReference type="NCBIfam" id="NF006777">
    <property type="entry name" value="PRK09292.1"/>
    <property type="match status" value="1"/>
</dbReference>
<dbReference type="Pfam" id="PF02508">
    <property type="entry name" value="Rnf-Nqr"/>
    <property type="match status" value="1"/>
</dbReference>
<dbReference type="NCBIfam" id="TIGR01938">
    <property type="entry name" value="nqrC"/>
    <property type="match status" value="1"/>
</dbReference>
<accession>A0ABM9SCZ0</accession>
<proteinExistence type="inferred from homology"/>
<dbReference type="PANTHER" id="PTHR37838">
    <property type="entry name" value="NA(+)-TRANSLOCATING NADH-QUINONE REDUCTASE SUBUNIT C"/>
    <property type="match status" value="1"/>
</dbReference>
<feature type="transmembrane region" description="Helical" evidence="18">
    <location>
        <begin position="12"/>
        <end position="33"/>
    </location>
</feature>
<dbReference type="Pfam" id="PF04205">
    <property type="entry name" value="FMN_bind"/>
    <property type="match status" value="1"/>
</dbReference>
<keyword evidence="5 17" id="KW-0597">Phosphoprotein</keyword>
<evidence type="ECO:0000256" key="17">
    <source>
        <dbReference type="HAMAP-Rule" id="MF_00427"/>
    </source>
</evidence>
<evidence type="ECO:0000256" key="13">
    <source>
        <dbReference type="ARBA" id="ARBA00023065"/>
    </source>
</evidence>
<dbReference type="NCBIfam" id="TIGR01939">
    <property type="entry name" value="nqrD"/>
    <property type="match status" value="1"/>
</dbReference>
<keyword evidence="13 18" id="KW-0406">Ion transport</keyword>
<keyword evidence="15 18" id="KW-0472">Membrane</keyword>
<evidence type="ECO:0000256" key="15">
    <source>
        <dbReference type="ARBA" id="ARBA00023136"/>
    </source>
</evidence>
<dbReference type="EC" id="7.2.1.1" evidence="18"/>
<dbReference type="EMBL" id="AP019416">
    <property type="protein sequence ID" value="BBI51464.1"/>
    <property type="molecule type" value="Genomic_DNA"/>
</dbReference>
<dbReference type="InterPro" id="IPR010204">
    <property type="entry name" value="NqrC"/>
</dbReference>
<dbReference type="NCBIfam" id="NF003749">
    <property type="entry name" value="PRK05346.1-5"/>
    <property type="match status" value="1"/>
</dbReference>
<evidence type="ECO:0000256" key="11">
    <source>
        <dbReference type="ARBA" id="ARBA00023027"/>
    </source>
</evidence>
<feature type="transmembrane region" description="Helical" evidence="18">
    <location>
        <begin position="412"/>
        <end position="440"/>
    </location>
</feature>
<evidence type="ECO:0000259" key="19">
    <source>
        <dbReference type="SMART" id="SM00900"/>
    </source>
</evidence>
<feature type="transmembrane region" description="Helical" evidence="18">
    <location>
        <begin position="452"/>
        <end position="472"/>
    </location>
</feature>
<gene>
    <name evidence="18" type="primary">nqrD</name>
    <name evidence="17" type="synonym">nqrC</name>
    <name evidence="20" type="ORF">HORIV_38850</name>
</gene>
<evidence type="ECO:0000256" key="8">
    <source>
        <dbReference type="ARBA" id="ARBA00022692"/>
    </source>
</evidence>
<evidence type="ECO:0000256" key="4">
    <source>
        <dbReference type="ARBA" id="ARBA00022519"/>
    </source>
</evidence>
<dbReference type="PANTHER" id="PTHR37838:SF1">
    <property type="entry name" value="NA(+)-TRANSLOCATING NADH-QUINONE REDUCTASE SUBUNIT C"/>
    <property type="match status" value="1"/>
</dbReference>
<keyword evidence="10 18" id="KW-1133">Transmembrane helix</keyword>